<keyword evidence="2" id="KW-1185">Reference proteome</keyword>
<reference evidence="1 2" key="1">
    <citation type="journal article" date="2020" name="Phytopathology">
        <title>Genome Sequence Resources of Colletotrichum truncatum, C. plurivorum, C. musicola, and C. sojae: Four Species Pathogenic to Soybean (Glycine max).</title>
        <authorList>
            <person name="Rogerio F."/>
            <person name="Boufleur T.R."/>
            <person name="Ciampi-Guillardi M."/>
            <person name="Sukno S.A."/>
            <person name="Thon M.R."/>
            <person name="Massola Junior N.S."/>
            <person name="Baroncelli R."/>
        </authorList>
    </citation>
    <scope>NUCLEOTIDE SEQUENCE [LARGE SCALE GENOMIC DNA]</scope>
    <source>
        <strain evidence="1 2">CMES1059</strain>
    </source>
</reference>
<accession>A0ACC3Z6N3</accession>
<organism evidence="1 2">
    <name type="scientific">Colletotrichum truncatum</name>
    <name type="common">Anthracnose fungus</name>
    <name type="synonym">Colletotrichum capsici</name>
    <dbReference type="NCBI Taxonomy" id="5467"/>
    <lineage>
        <taxon>Eukaryota</taxon>
        <taxon>Fungi</taxon>
        <taxon>Dikarya</taxon>
        <taxon>Ascomycota</taxon>
        <taxon>Pezizomycotina</taxon>
        <taxon>Sordariomycetes</taxon>
        <taxon>Hypocreomycetidae</taxon>
        <taxon>Glomerellales</taxon>
        <taxon>Glomerellaceae</taxon>
        <taxon>Colletotrichum</taxon>
        <taxon>Colletotrichum truncatum species complex</taxon>
    </lineage>
</organism>
<evidence type="ECO:0000313" key="2">
    <source>
        <dbReference type="Proteomes" id="UP000805649"/>
    </source>
</evidence>
<dbReference type="EMBL" id="VUJX02000003">
    <property type="protein sequence ID" value="KAL0939709.1"/>
    <property type="molecule type" value="Genomic_DNA"/>
</dbReference>
<comment type="caution">
    <text evidence="1">The sequence shown here is derived from an EMBL/GenBank/DDBJ whole genome shotgun (WGS) entry which is preliminary data.</text>
</comment>
<evidence type="ECO:0000313" key="1">
    <source>
        <dbReference type="EMBL" id="KAL0939709.1"/>
    </source>
</evidence>
<gene>
    <name evidence="1" type="ORF">CTRU02_206319</name>
</gene>
<sequence>MRGVVYHGVPHQMVVEDIPVPTLQNANDAIVRITTSALCGSDLHTYHGIAGAGTPPWTMGHEAMGYITEIGEGVSSLSVGDYVVIADTPHRGHLALEPPSFSFFGGGGGGLGGLQSKSRSPLFTKGFKILTIFFLAEYARVPFADHSLIPVPLTSETTNRTVEQDYLTISDIFATAWMALDWSGFESGDTIAVFGAGPVGLLVAYSAFLRGASKVYVVDNVAQRLEVAASIGAVPINFANSDPVAQILEYEPNGVLRAIDAVGNEAVNARGESDPEIVVRQAVQVAHIGGGIGQVGVWRAVADAPGSPLGSTLSPNMSFPLSDFFSKRLRMQGGPVDVKLVASELVNLIASGKAKPGFIKTAEIGIEQAAEYYERFDRKEEIKVYIHFD</sequence>
<name>A0ACC3Z6N3_COLTU</name>
<dbReference type="Proteomes" id="UP000805649">
    <property type="component" value="Unassembled WGS sequence"/>
</dbReference>
<proteinExistence type="predicted"/>
<protein>
    <submittedName>
        <fullName evidence="1">Alcohol dehydrogenase GroES-like domain-containing protein</fullName>
    </submittedName>
</protein>